<evidence type="ECO:0000256" key="1">
    <source>
        <dbReference type="SAM" id="Phobius"/>
    </source>
</evidence>
<dbReference type="KEGG" id="cqn:G7Y29_09185"/>
<evidence type="ECO:0000313" key="2">
    <source>
        <dbReference type="EMBL" id="QPK83004.1"/>
    </source>
</evidence>
<keyword evidence="3" id="KW-1185">Reference proteome</keyword>
<feature type="transmembrane region" description="Helical" evidence="1">
    <location>
        <begin position="120"/>
        <end position="141"/>
    </location>
</feature>
<dbReference type="Proteomes" id="UP000594586">
    <property type="component" value="Chromosome"/>
</dbReference>
<proteinExistence type="predicted"/>
<protein>
    <submittedName>
        <fullName evidence="2">Uncharacterized protein</fullName>
    </submittedName>
</protein>
<keyword evidence="1" id="KW-0472">Membrane</keyword>
<evidence type="ECO:0000313" key="3">
    <source>
        <dbReference type="Proteomes" id="UP000594586"/>
    </source>
</evidence>
<reference evidence="2 3" key="1">
    <citation type="submission" date="2020-11" db="EMBL/GenBank/DDBJ databases">
        <title>Corynebacterium sp. MC1420.</title>
        <authorList>
            <person name="Zhou J."/>
        </authorList>
    </citation>
    <scope>NUCLEOTIDE SEQUENCE [LARGE SCALE GENOMIC DNA]</scope>
    <source>
        <strain evidence="2 3">MC1420</strain>
    </source>
</reference>
<organism evidence="2 3">
    <name type="scientific">Corynebacterium qintianiae</name>
    <dbReference type="NCBI Taxonomy" id="2709392"/>
    <lineage>
        <taxon>Bacteria</taxon>
        <taxon>Bacillati</taxon>
        <taxon>Actinomycetota</taxon>
        <taxon>Actinomycetes</taxon>
        <taxon>Mycobacteriales</taxon>
        <taxon>Corynebacteriaceae</taxon>
        <taxon>Corynebacterium</taxon>
    </lineage>
</organism>
<accession>A0A7T0KMF0</accession>
<keyword evidence="1" id="KW-1133">Transmembrane helix</keyword>
<name>A0A7T0KMF0_9CORY</name>
<dbReference type="EMBL" id="CP064955">
    <property type="protein sequence ID" value="QPK83004.1"/>
    <property type="molecule type" value="Genomic_DNA"/>
</dbReference>
<dbReference type="AlphaFoldDB" id="A0A7T0KMF0"/>
<gene>
    <name evidence="2" type="ORF">G7Y29_09185</name>
</gene>
<keyword evidence="1" id="KW-0812">Transmembrane</keyword>
<dbReference type="RefSeq" id="WP_165002283.1">
    <property type="nucleotide sequence ID" value="NZ_CP064955.1"/>
</dbReference>
<sequence length="276" mass="29486">MAHYDLYSSLGLDRAMDSASIAGELDRRINAGAPTNPGGMEELDVARRILGHPGKRGAYDSKLDDPNAPDINIVSLRELARAQWADAGVGSFRPRQYFPETGSAPGATVKPERSTSQRAVWPWLLAAVLLLSAAAGGLWWYTHRGAGERWEGVNQEIHMAFPDIVSAREGLKGWNGLPCAEAAADAGQLGKIRCADADLGVSVIKYDSETARDAALPESTSAHVLSNGQCEVTSVTLEDSSEPAYFLAPKGANSDYGILINGRDAEEQRLALPVCP</sequence>